<keyword evidence="4" id="KW-1185">Reference proteome</keyword>
<dbReference type="Proteomes" id="UP000019335">
    <property type="component" value="Unassembled WGS sequence"/>
</dbReference>
<feature type="transmembrane region" description="Helical" evidence="2">
    <location>
        <begin position="12"/>
        <end position="36"/>
    </location>
</feature>
<evidence type="ECO:0000256" key="1">
    <source>
        <dbReference type="SAM" id="MobiDB-lite"/>
    </source>
</evidence>
<keyword evidence="2" id="KW-0472">Membrane</keyword>
<feature type="region of interest" description="Disordered" evidence="1">
    <location>
        <begin position="217"/>
        <end position="278"/>
    </location>
</feature>
<protein>
    <submittedName>
        <fullName evidence="3">Uncharacterized protein</fullName>
    </submittedName>
</protein>
<dbReference type="AlphaFoldDB" id="W7TA13"/>
<evidence type="ECO:0000256" key="2">
    <source>
        <dbReference type="SAM" id="Phobius"/>
    </source>
</evidence>
<evidence type="ECO:0000313" key="3">
    <source>
        <dbReference type="EMBL" id="EWM20363.1"/>
    </source>
</evidence>
<comment type="caution">
    <text evidence="3">The sequence shown here is derived from an EMBL/GenBank/DDBJ whole genome shotgun (WGS) entry which is preliminary data.</text>
</comment>
<dbReference type="EMBL" id="AZIL01003153">
    <property type="protein sequence ID" value="EWM20363.1"/>
    <property type="molecule type" value="Genomic_DNA"/>
</dbReference>
<reference evidence="3 4" key="1">
    <citation type="journal article" date="2014" name="Mol. Plant">
        <title>Chromosome Scale Genome Assembly and Transcriptome Profiling of Nannochloropsis gaditana in Nitrogen Depletion.</title>
        <authorList>
            <person name="Corteggiani Carpinelli E."/>
            <person name="Telatin A."/>
            <person name="Vitulo N."/>
            <person name="Forcato C."/>
            <person name="D'Angelo M."/>
            <person name="Schiavon R."/>
            <person name="Vezzi A."/>
            <person name="Giacometti G.M."/>
            <person name="Morosinotto T."/>
            <person name="Valle G."/>
        </authorList>
    </citation>
    <scope>NUCLEOTIDE SEQUENCE [LARGE SCALE GENOMIC DNA]</scope>
    <source>
        <strain evidence="3 4">B-31</strain>
    </source>
</reference>
<accession>W7TA13</accession>
<gene>
    <name evidence="3" type="ORF">Naga_101366g2</name>
</gene>
<organism evidence="3 4">
    <name type="scientific">Nannochloropsis gaditana</name>
    <dbReference type="NCBI Taxonomy" id="72520"/>
    <lineage>
        <taxon>Eukaryota</taxon>
        <taxon>Sar</taxon>
        <taxon>Stramenopiles</taxon>
        <taxon>Ochrophyta</taxon>
        <taxon>Eustigmatophyceae</taxon>
        <taxon>Eustigmatales</taxon>
        <taxon>Monodopsidaceae</taxon>
        <taxon>Nannochloropsis</taxon>
    </lineage>
</organism>
<name>W7TA13_9STRA</name>
<feature type="compositionally biased region" description="Basic and acidic residues" evidence="1">
    <location>
        <begin position="241"/>
        <end position="253"/>
    </location>
</feature>
<keyword evidence="2" id="KW-1133">Transmembrane helix</keyword>
<feature type="transmembrane region" description="Helical" evidence="2">
    <location>
        <begin position="180"/>
        <end position="204"/>
    </location>
</feature>
<keyword evidence="2" id="KW-0812">Transmembrane</keyword>
<evidence type="ECO:0000313" key="4">
    <source>
        <dbReference type="Proteomes" id="UP000019335"/>
    </source>
</evidence>
<proteinExistence type="predicted"/>
<sequence>MPPYTCEESRGALHMTVIEGVSMCWVQAASILVAIVGRVRHASLVHASRPFACTLSNINHKLSLTVYMHVRLIAHVHVFSYPFSFSFLLSQMFRLSSPDVDHGEALARAQARDVAIKTMAPPGFGFNADGATRCWTSNRLCRTLGVRGMSPTELRVLSMMRPSARGCGCDSLPFPSCLPLFASFYGFPPVVSLLLASLFFLPFFPSFPFPPSLPPSLPPALPPSSSAPLRNSPARCPSRGRRPDRTGRRERVIPGRRQRSAVQRLVASPSGGGREGGC</sequence>